<organism evidence="2 3">
    <name type="scientific">Nonomuraea typhae</name>
    <dbReference type="NCBI Taxonomy" id="2603600"/>
    <lineage>
        <taxon>Bacteria</taxon>
        <taxon>Bacillati</taxon>
        <taxon>Actinomycetota</taxon>
        <taxon>Actinomycetes</taxon>
        <taxon>Streptosporangiales</taxon>
        <taxon>Streptosporangiaceae</taxon>
        <taxon>Nonomuraea</taxon>
    </lineage>
</organism>
<evidence type="ECO:0000313" key="2">
    <source>
        <dbReference type="EMBL" id="MFI6502839.1"/>
    </source>
</evidence>
<feature type="domain" description="Methyltransferase type 11" evidence="1">
    <location>
        <begin position="39"/>
        <end position="133"/>
    </location>
</feature>
<evidence type="ECO:0000259" key="1">
    <source>
        <dbReference type="Pfam" id="PF08241"/>
    </source>
</evidence>
<name>A0ABW7Z3U1_9ACTN</name>
<dbReference type="EMBL" id="JBITGY010000010">
    <property type="protein sequence ID" value="MFI6502839.1"/>
    <property type="molecule type" value="Genomic_DNA"/>
</dbReference>
<dbReference type="CDD" id="cd02440">
    <property type="entry name" value="AdoMet_MTases"/>
    <property type="match status" value="1"/>
</dbReference>
<dbReference type="GO" id="GO:0008168">
    <property type="term" value="F:methyltransferase activity"/>
    <property type="evidence" value="ECO:0007669"/>
    <property type="project" value="UniProtKB-KW"/>
</dbReference>
<dbReference type="Pfam" id="PF08241">
    <property type="entry name" value="Methyltransf_11"/>
    <property type="match status" value="1"/>
</dbReference>
<dbReference type="Gene3D" id="3.40.50.150">
    <property type="entry name" value="Vaccinia Virus protein VP39"/>
    <property type="match status" value="1"/>
</dbReference>
<gene>
    <name evidence="2" type="ORF">ACIBG2_36055</name>
</gene>
<dbReference type="PANTHER" id="PTHR43591">
    <property type="entry name" value="METHYLTRANSFERASE"/>
    <property type="match status" value="1"/>
</dbReference>
<dbReference type="Proteomes" id="UP001612741">
    <property type="component" value="Unassembled WGS sequence"/>
</dbReference>
<keyword evidence="2" id="KW-0808">Transferase</keyword>
<proteinExistence type="predicted"/>
<keyword evidence="3" id="KW-1185">Reference proteome</keyword>
<dbReference type="SUPFAM" id="SSF53335">
    <property type="entry name" value="S-adenosyl-L-methionine-dependent methyltransferases"/>
    <property type="match status" value="1"/>
</dbReference>
<dbReference type="PANTHER" id="PTHR43591:SF24">
    <property type="entry name" value="2-METHOXY-6-POLYPRENYL-1,4-BENZOQUINOL METHYLASE, MITOCHONDRIAL"/>
    <property type="match status" value="1"/>
</dbReference>
<comment type="caution">
    <text evidence="2">The sequence shown here is derived from an EMBL/GenBank/DDBJ whole genome shotgun (WGS) entry which is preliminary data.</text>
</comment>
<protein>
    <submittedName>
        <fullName evidence="2">Class I SAM-dependent methyltransferase</fullName>
        <ecNumber evidence="2">2.1.1.-</ecNumber>
    </submittedName>
</protein>
<dbReference type="GO" id="GO:0032259">
    <property type="term" value="P:methylation"/>
    <property type="evidence" value="ECO:0007669"/>
    <property type="project" value="UniProtKB-KW"/>
</dbReference>
<dbReference type="InterPro" id="IPR013216">
    <property type="entry name" value="Methyltransf_11"/>
</dbReference>
<evidence type="ECO:0000313" key="3">
    <source>
        <dbReference type="Proteomes" id="UP001612741"/>
    </source>
</evidence>
<accession>A0ABW7Z3U1</accession>
<keyword evidence="2" id="KW-0489">Methyltransferase</keyword>
<reference evidence="2 3" key="1">
    <citation type="submission" date="2024-10" db="EMBL/GenBank/DDBJ databases">
        <title>The Natural Products Discovery Center: Release of the First 8490 Sequenced Strains for Exploring Actinobacteria Biosynthetic Diversity.</title>
        <authorList>
            <person name="Kalkreuter E."/>
            <person name="Kautsar S.A."/>
            <person name="Yang D."/>
            <person name="Bader C.D."/>
            <person name="Teijaro C.N."/>
            <person name="Fluegel L."/>
            <person name="Davis C.M."/>
            <person name="Simpson J.R."/>
            <person name="Lauterbach L."/>
            <person name="Steele A.D."/>
            <person name="Gui C."/>
            <person name="Meng S."/>
            <person name="Li G."/>
            <person name="Viehrig K."/>
            <person name="Ye F."/>
            <person name="Su P."/>
            <person name="Kiefer A.F."/>
            <person name="Nichols A."/>
            <person name="Cepeda A.J."/>
            <person name="Yan W."/>
            <person name="Fan B."/>
            <person name="Jiang Y."/>
            <person name="Adhikari A."/>
            <person name="Zheng C.-J."/>
            <person name="Schuster L."/>
            <person name="Cowan T.M."/>
            <person name="Smanski M.J."/>
            <person name="Chevrette M.G."/>
            <person name="De Carvalho L.P.S."/>
            <person name="Shen B."/>
        </authorList>
    </citation>
    <scope>NUCLEOTIDE SEQUENCE [LARGE SCALE GENOMIC DNA]</scope>
    <source>
        <strain evidence="2 3">NPDC050545</strain>
    </source>
</reference>
<dbReference type="RefSeq" id="WP_397088402.1">
    <property type="nucleotide sequence ID" value="NZ_JBITGY010000010.1"/>
</dbReference>
<dbReference type="InterPro" id="IPR029063">
    <property type="entry name" value="SAM-dependent_MTases_sf"/>
</dbReference>
<sequence length="260" mass="27388">MSEVWAAGAAYEAFMGRWARRAASVFVPGLGVPAGGRWLDVGCGTGALTAAVLALADPREVTGIDPSAGFLAHARAQVADPRVTFCTGDAGALPYPGAWFDAVAGGLVLNFLPDPARAAAELARVAAPGGVVAAYVWDYAEGMAMLRHFWDAAAMLDPAAVALDEGVRFPLCRPEPLRELWEGAGLIGVRTEPIVVPMEFTGFDDFWTPFLGGQGPAPGYVASLPGEHRAALRDLLRERLPAGPIALTARAWAVRGRQER</sequence>
<dbReference type="EC" id="2.1.1.-" evidence="2"/>